<reference evidence="2 3" key="1">
    <citation type="submission" date="2009-09" db="EMBL/GenBank/DDBJ databases">
        <authorList>
            <person name="Weinstock G."/>
            <person name="Sodergren E."/>
            <person name="Clifton S."/>
            <person name="Fulton L."/>
            <person name="Fulton B."/>
            <person name="Courtney L."/>
            <person name="Fronick C."/>
            <person name="Harrison M."/>
            <person name="Strong C."/>
            <person name="Farmer C."/>
            <person name="Delahaunty K."/>
            <person name="Markovic C."/>
            <person name="Hall O."/>
            <person name="Minx P."/>
            <person name="Tomlinson C."/>
            <person name="Mitreva M."/>
            <person name="Nelson J."/>
            <person name="Hou S."/>
            <person name="Wollam A."/>
            <person name="Pepin K.H."/>
            <person name="Johnson M."/>
            <person name="Bhonagiri V."/>
            <person name="Nash W.E."/>
            <person name="Warren W."/>
            <person name="Chinwalla A."/>
            <person name="Mardis E.R."/>
            <person name="Wilson R.K."/>
        </authorList>
    </citation>
    <scope>NUCLEOTIDE SEQUENCE [LARGE SCALE GENOMIC DNA]</scope>
    <source>
        <strain evidence="2 3">F0254</strain>
    </source>
</reference>
<dbReference type="NCBIfam" id="NF033894">
    <property type="entry name" value="Eex_IncN"/>
    <property type="match status" value="1"/>
</dbReference>
<dbReference type="InterPro" id="IPR047937">
    <property type="entry name" value="Eex_IncN-like"/>
</dbReference>
<dbReference type="STRING" id="634994.GCWU000323_00310"/>
<dbReference type="PROSITE" id="PS51257">
    <property type="entry name" value="PROKAR_LIPOPROTEIN"/>
    <property type="match status" value="1"/>
</dbReference>
<protein>
    <recommendedName>
        <fullName evidence="4">Lipoprotein</fullName>
    </recommendedName>
</protein>
<evidence type="ECO:0008006" key="4">
    <source>
        <dbReference type="Google" id="ProtNLM"/>
    </source>
</evidence>
<dbReference type="AlphaFoldDB" id="C9MUU1"/>
<dbReference type="Proteomes" id="UP000006233">
    <property type="component" value="Unassembled WGS sequence"/>
</dbReference>
<evidence type="ECO:0000313" key="3">
    <source>
        <dbReference type="Proteomes" id="UP000006233"/>
    </source>
</evidence>
<feature type="signal peptide" evidence="1">
    <location>
        <begin position="1"/>
        <end position="24"/>
    </location>
</feature>
<gene>
    <name evidence="2" type="ORF">GCWU000323_00310</name>
</gene>
<name>C9MUU1_9FUSO</name>
<comment type="caution">
    <text evidence="2">The sequence shown here is derived from an EMBL/GenBank/DDBJ whole genome shotgun (WGS) entry which is preliminary data.</text>
</comment>
<sequence>MKKVKAMLILIAFIGLLSCGGNSADDLKKDEKLLKETMQKCSTGKLKLNDKNCVNVKKVQAEMAKEVWDKNKAEIEAKVKENEKYIENGQYEHMFDLLPEKVAEHVGKANGVTAKEFVEEVSKYASEDYGDGKLILRRDFSKAKVNQTFTGRTYAIIPLSSELKTSDAKSEEGKSQTLIFEDEGKWYMINIDKTSIPVLKEVYPDLKELKELK</sequence>
<keyword evidence="1" id="KW-0732">Signal</keyword>
<feature type="chain" id="PRO_5002997974" description="Lipoprotein" evidence="1">
    <location>
        <begin position="25"/>
        <end position="213"/>
    </location>
</feature>
<proteinExistence type="predicted"/>
<organism evidence="2 3">
    <name type="scientific">Leptotrichia hofstadii F0254</name>
    <dbReference type="NCBI Taxonomy" id="634994"/>
    <lineage>
        <taxon>Bacteria</taxon>
        <taxon>Fusobacteriati</taxon>
        <taxon>Fusobacteriota</taxon>
        <taxon>Fusobacteriia</taxon>
        <taxon>Fusobacteriales</taxon>
        <taxon>Leptotrichiaceae</taxon>
        <taxon>Leptotrichia</taxon>
    </lineage>
</organism>
<evidence type="ECO:0000313" key="2">
    <source>
        <dbReference type="EMBL" id="EEX75711.1"/>
    </source>
</evidence>
<dbReference type="HOGENOM" id="CLU_113271_0_0_0"/>
<dbReference type="EMBL" id="ACVB02000006">
    <property type="protein sequence ID" value="EEX75711.1"/>
    <property type="molecule type" value="Genomic_DNA"/>
</dbReference>
<accession>C9MUU1</accession>
<evidence type="ECO:0000256" key="1">
    <source>
        <dbReference type="SAM" id="SignalP"/>
    </source>
</evidence>
<dbReference type="RefSeq" id="WP_006803646.1">
    <property type="nucleotide sequence ID" value="NZ_GG700632.1"/>
</dbReference>